<evidence type="ECO:0000313" key="4">
    <source>
        <dbReference type="EMBL" id="KRL66092.1"/>
    </source>
</evidence>
<dbReference type="GO" id="GO:0046677">
    <property type="term" value="P:response to antibiotic"/>
    <property type="evidence" value="ECO:0007669"/>
    <property type="project" value="InterPro"/>
</dbReference>
<evidence type="ECO:0000256" key="1">
    <source>
        <dbReference type="SAM" id="MobiDB-lite"/>
    </source>
</evidence>
<accession>A0A0R1SAW5</accession>
<dbReference type="SUPFAM" id="SSF56601">
    <property type="entry name" value="beta-lactamase/transpeptidase-like"/>
    <property type="match status" value="1"/>
</dbReference>
<dbReference type="RefSeq" id="WP_057864496.1">
    <property type="nucleotide sequence ID" value="NZ_AZEY01000050.1"/>
</dbReference>
<comment type="caution">
    <text evidence="4">The sequence shown here is derived from an EMBL/GenBank/DDBJ whole genome shotgun (WGS) entry which is preliminary data.</text>
</comment>
<sequence>MKFGFSKLLGIVLGLILIGGCSANKQSADDKRPAKSSQTLSSQSNSRHIQVAKKASRRKTNSQGVELKHKILAAEKQCIKSSAGKTSVFVDSLNNGQLIVTNNQVQRSASVIKLFIMIDTFHQIQTGRLKLNQLVSFPKSDRVDSTGELANQAVHQVSVSELLKLMIRNSDNSATNVLIDHLGGLNIVNEEIRRLNCNHTKLQRKMLDYQALQSGKDNLTTSKDIGKILVRLYHHHVLRNPYDSAMLQLLRHNANQSKLPALINQKSVIYNKTGEFPQYGVQNDAAIIKKGNQAFIVVVLSENGVQTKQINAMQQLGENLYTIIFH</sequence>
<dbReference type="PANTHER" id="PTHR35333">
    <property type="entry name" value="BETA-LACTAMASE"/>
    <property type="match status" value="1"/>
</dbReference>
<dbReference type="Proteomes" id="UP000052013">
    <property type="component" value="Unassembled WGS sequence"/>
</dbReference>
<dbReference type="InterPro" id="IPR045155">
    <property type="entry name" value="Beta-lactam_cat"/>
</dbReference>
<dbReference type="Gene3D" id="3.40.710.10">
    <property type="entry name" value="DD-peptidase/beta-lactamase superfamily"/>
    <property type="match status" value="1"/>
</dbReference>
<dbReference type="STRING" id="1423739.FC85_GL002938"/>
<keyword evidence="2" id="KW-0732">Signal</keyword>
<dbReference type="EMBL" id="AZEY01000050">
    <property type="protein sequence ID" value="KRL66092.1"/>
    <property type="molecule type" value="Genomic_DNA"/>
</dbReference>
<feature type="domain" description="Beta-lactamase class A catalytic" evidence="3">
    <location>
        <begin position="87"/>
        <end position="300"/>
    </location>
</feature>
<dbReference type="AlphaFoldDB" id="A0A0R1SAW5"/>
<evidence type="ECO:0000256" key="2">
    <source>
        <dbReference type="SAM" id="SignalP"/>
    </source>
</evidence>
<feature type="region of interest" description="Disordered" evidence="1">
    <location>
        <begin position="26"/>
        <end position="63"/>
    </location>
</feature>
<dbReference type="Pfam" id="PF13354">
    <property type="entry name" value="Beta-lactamase2"/>
    <property type="match status" value="1"/>
</dbReference>
<feature type="compositionally biased region" description="Basic residues" evidence="1">
    <location>
        <begin position="50"/>
        <end position="60"/>
    </location>
</feature>
<gene>
    <name evidence="4" type="ORF">FC85_GL002938</name>
</gene>
<feature type="signal peptide" evidence="2">
    <location>
        <begin position="1"/>
        <end position="23"/>
    </location>
</feature>
<dbReference type="PANTHER" id="PTHR35333:SF3">
    <property type="entry name" value="BETA-LACTAMASE-TYPE TRANSPEPTIDASE FOLD CONTAINING PROTEIN"/>
    <property type="match status" value="1"/>
</dbReference>
<proteinExistence type="predicted"/>
<dbReference type="InterPro" id="IPR000871">
    <property type="entry name" value="Beta-lactam_class-A"/>
</dbReference>
<name>A0A0R1SAW5_9LACO</name>
<dbReference type="PROSITE" id="PS51257">
    <property type="entry name" value="PROKAR_LIPOPROTEIN"/>
    <property type="match status" value="1"/>
</dbReference>
<feature type="compositionally biased region" description="Low complexity" evidence="1">
    <location>
        <begin position="36"/>
        <end position="46"/>
    </location>
</feature>
<feature type="chain" id="PRO_5038704316" evidence="2">
    <location>
        <begin position="24"/>
        <end position="326"/>
    </location>
</feature>
<evidence type="ECO:0000313" key="5">
    <source>
        <dbReference type="Proteomes" id="UP000052013"/>
    </source>
</evidence>
<evidence type="ECO:0000259" key="3">
    <source>
        <dbReference type="Pfam" id="PF13354"/>
    </source>
</evidence>
<organism evidence="4 5">
    <name type="scientific">Lentilactobacillus diolivorans DSM 14421</name>
    <dbReference type="NCBI Taxonomy" id="1423739"/>
    <lineage>
        <taxon>Bacteria</taxon>
        <taxon>Bacillati</taxon>
        <taxon>Bacillota</taxon>
        <taxon>Bacilli</taxon>
        <taxon>Lactobacillales</taxon>
        <taxon>Lactobacillaceae</taxon>
        <taxon>Lentilactobacillus</taxon>
    </lineage>
</organism>
<dbReference type="InterPro" id="IPR012338">
    <property type="entry name" value="Beta-lactam/transpept-like"/>
</dbReference>
<reference evidence="4 5" key="1">
    <citation type="journal article" date="2015" name="Genome Announc.">
        <title>Expanding the biotechnology potential of lactobacilli through comparative genomics of 213 strains and associated genera.</title>
        <authorList>
            <person name="Sun Z."/>
            <person name="Harris H.M."/>
            <person name="McCann A."/>
            <person name="Guo C."/>
            <person name="Argimon S."/>
            <person name="Zhang W."/>
            <person name="Yang X."/>
            <person name="Jeffery I.B."/>
            <person name="Cooney J.C."/>
            <person name="Kagawa T.F."/>
            <person name="Liu W."/>
            <person name="Song Y."/>
            <person name="Salvetti E."/>
            <person name="Wrobel A."/>
            <person name="Rasinkangas P."/>
            <person name="Parkhill J."/>
            <person name="Rea M.C."/>
            <person name="O'Sullivan O."/>
            <person name="Ritari J."/>
            <person name="Douillard F.P."/>
            <person name="Paul Ross R."/>
            <person name="Yang R."/>
            <person name="Briner A.E."/>
            <person name="Felis G.E."/>
            <person name="de Vos W.M."/>
            <person name="Barrangou R."/>
            <person name="Klaenhammer T.R."/>
            <person name="Caufield P.W."/>
            <person name="Cui Y."/>
            <person name="Zhang H."/>
            <person name="O'Toole P.W."/>
        </authorList>
    </citation>
    <scope>NUCLEOTIDE SEQUENCE [LARGE SCALE GENOMIC DNA]</scope>
    <source>
        <strain evidence="4 5">DSM 14421</strain>
    </source>
</reference>
<protein>
    <submittedName>
        <fullName evidence="4">Beta-lactamase class A</fullName>
    </submittedName>
</protein>
<dbReference type="GO" id="GO:0030655">
    <property type="term" value="P:beta-lactam antibiotic catabolic process"/>
    <property type="evidence" value="ECO:0007669"/>
    <property type="project" value="InterPro"/>
</dbReference>
<dbReference type="GO" id="GO:0008800">
    <property type="term" value="F:beta-lactamase activity"/>
    <property type="evidence" value="ECO:0007669"/>
    <property type="project" value="InterPro"/>
</dbReference>
<dbReference type="PATRIC" id="fig|1423739.3.peg.3056"/>